<dbReference type="PANTHER" id="PTHR22838">
    <property type="entry name" value="WD REPEAT PROTEIN 26-RELATED"/>
    <property type="match status" value="1"/>
</dbReference>
<gene>
    <name evidence="3" type="ORF">SHERM_22302</name>
</gene>
<keyword evidence="1" id="KW-0853">WD repeat</keyword>
<dbReference type="PANTHER" id="PTHR22838:SF0">
    <property type="entry name" value="WD REPEAT-CONTAINING PROTEIN 26"/>
    <property type="match status" value="1"/>
</dbReference>
<dbReference type="OrthoDB" id="972532at2759"/>
<evidence type="ECO:0000313" key="4">
    <source>
        <dbReference type="Proteomes" id="UP001153555"/>
    </source>
</evidence>
<sequence length="103" mass="11621">MKEVVGQNGVVRKVELVRIIAEALYSLGYSKSGARLEEESGIPLHSSAVELFMYQVLEGQWDESVSMLREMGLADEKALKLTTFLMFEKKFFELLGGGKTWML</sequence>
<dbReference type="PROSITE" id="PS50896">
    <property type="entry name" value="LISH"/>
    <property type="match status" value="1"/>
</dbReference>
<proteinExistence type="predicted"/>
<protein>
    <submittedName>
        <fullName evidence="3">Transducin family protein / WD-40 repeat family protein</fullName>
    </submittedName>
</protein>
<dbReference type="Proteomes" id="UP001153555">
    <property type="component" value="Unassembled WGS sequence"/>
</dbReference>
<dbReference type="EMBL" id="CACSLK010026072">
    <property type="protein sequence ID" value="CAA0825527.1"/>
    <property type="molecule type" value="Genomic_DNA"/>
</dbReference>
<dbReference type="InterPro" id="IPR006594">
    <property type="entry name" value="LisH"/>
</dbReference>
<reference evidence="3" key="1">
    <citation type="submission" date="2019-12" db="EMBL/GenBank/DDBJ databases">
        <authorList>
            <person name="Scholes J."/>
        </authorList>
    </citation>
    <scope>NUCLEOTIDE SEQUENCE</scope>
</reference>
<organism evidence="3 4">
    <name type="scientific">Striga hermonthica</name>
    <name type="common">Purple witchweed</name>
    <name type="synonym">Buchnera hermonthica</name>
    <dbReference type="NCBI Taxonomy" id="68872"/>
    <lineage>
        <taxon>Eukaryota</taxon>
        <taxon>Viridiplantae</taxon>
        <taxon>Streptophyta</taxon>
        <taxon>Embryophyta</taxon>
        <taxon>Tracheophyta</taxon>
        <taxon>Spermatophyta</taxon>
        <taxon>Magnoliopsida</taxon>
        <taxon>eudicotyledons</taxon>
        <taxon>Gunneridae</taxon>
        <taxon>Pentapetalae</taxon>
        <taxon>asterids</taxon>
        <taxon>lamiids</taxon>
        <taxon>Lamiales</taxon>
        <taxon>Orobanchaceae</taxon>
        <taxon>Buchnereae</taxon>
        <taxon>Striga</taxon>
    </lineage>
</organism>
<evidence type="ECO:0000256" key="1">
    <source>
        <dbReference type="ARBA" id="ARBA00022574"/>
    </source>
</evidence>
<name>A0A9N7N9G9_STRHE</name>
<keyword evidence="2" id="KW-0677">Repeat</keyword>
<keyword evidence="4" id="KW-1185">Reference proteome</keyword>
<evidence type="ECO:0000313" key="3">
    <source>
        <dbReference type="EMBL" id="CAA0825527.1"/>
    </source>
</evidence>
<dbReference type="Pfam" id="PF23627">
    <property type="entry name" value="LisH_WDR26"/>
    <property type="match status" value="1"/>
</dbReference>
<evidence type="ECO:0000256" key="2">
    <source>
        <dbReference type="ARBA" id="ARBA00022737"/>
    </source>
</evidence>
<accession>A0A9N7N9G9</accession>
<dbReference type="AlphaFoldDB" id="A0A9N7N9G9"/>
<comment type="caution">
    <text evidence="3">The sequence shown here is derived from an EMBL/GenBank/DDBJ whole genome shotgun (WGS) entry which is preliminary data.</text>
</comment>
<dbReference type="SMART" id="SM00667">
    <property type="entry name" value="LisH"/>
    <property type="match status" value="1"/>
</dbReference>
<dbReference type="InterPro" id="IPR051350">
    <property type="entry name" value="WD_repeat-ST_regulator"/>
</dbReference>